<evidence type="ECO:0000256" key="8">
    <source>
        <dbReference type="SAM" id="Coils"/>
    </source>
</evidence>
<evidence type="ECO:0000256" key="4">
    <source>
        <dbReference type="ARBA" id="ARBA00022771"/>
    </source>
</evidence>
<dbReference type="PROSITE" id="PS50238">
    <property type="entry name" value="RHOGAP"/>
    <property type="match status" value="1"/>
</dbReference>
<protein>
    <recommendedName>
        <fullName evidence="14">Rac GTPase-activating protein 1</fullName>
    </recommendedName>
</protein>
<dbReference type="SUPFAM" id="SSF48350">
    <property type="entry name" value="GTPase activation domain, GAP"/>
    <property type="match status" value="1"/>
</dbReference>
<evidence type="ECO:0000256" key="6">
    <source>
        <dbReference type="ARBA" id="ARBA00022833"/>
    </source>
</evidence>
<dbReference type="OrthoDB" id="2218807at2759"/>
<dbReference type="CDD" id="cd04382">
    <property type="entry name" value="RhoGAP_MgcRacGAP"/>
    <property type="match status" value="1"/>
</dbReference>
<evidence type="ECO:0000313" key="12">
    <source>
        <dbReference type="EMBL" id="CAG9835251.1"/>
    </source>
</evidence>
<keyword evidence="8" id="KW-0175">Coiled coil</keyword>
<dbReference type="EMBL" id="OU898280">
    <property type="protein sequence ID" value="CAG9835251.1"/>
    <property type="molecule type" value="Genomic_DNA"/>
</dbReference>
<dbReference type="GO" id="GO:0051256">
    <property type="term" value="P:mitotic spindle midzone assembly"/>
    <property type="evidence" value="ECO:0007669"/>
    <property type="project" value="TreeGrafter"/>
</dbReference>
<keyword evidence="13" id="KW-1185">Reference proteome</keyword>
<dbReference type="SUPFAM" id="SSF57889">
    <property type="entry name" value="Cysteine-rich domain"/>
    <property type="match status" value="1"/>
</dbReference>
<keyword evidence="7" id="KW-0744">Spermatogenesis</keyword>
<keyword evidence="3" id="KW-0479">Metal-binding</keyword>
<dbReference type="InterPro" id="IPR008936">
    <property type="entry name" value="Rho_GTPase_activation_prot"/>
</dbReference>
<dbReference type="GO" id="GO:0000281">
    <property type="term" value="P:mitotic cytokinesis"/>
    <property type="evidence" value="ECO:0007669"/>
    <property type="project" value="TreeGrafter"/>
</dbReference>
<dbReference type="PROSITE" id="PS50081">
    <property type="entry name" value="ZF_DAG_PE_2"/>
    <property type="match status" value="1"/>
</dbReference>
<evidence type="ECO:0000256" key="9">
    <source>
        <dbReference type="SAM" id="MobiDB-lite"/>
    </source>
</evidence>
<dbReference type="InterPro" id="IPR002219">
    <property type="entry name" value="PKC_DAG/PE"/>
</dbReference>
<dbReference type="Gene3D" id="3.30.60.20">
    <property type="match status" value="1"/>
</dbReference>
<dbReference type="FunFam" id="3.30.60.20:FF:000033">
    <property type="entry name" value="Rac GTPase-activating protein 1"/>
    <property type="match status" value="1"/>
</dbReference>
<keyword evidence="6" id="KW-0862">Zinc</keyword>
<dbReference type="GO" id="GO:0030154">
    <property type="term" value="P:cell differentiation"/>
    <property type="evidence" value="ECO:0007669"/>
    <property type="project" value="UniProtKB-KW"/>
</dbReference>
<evidence type="ECO:0000259" key="10">
    <source>
        <dbReference type="PROSITE" id="PS50081"/>
    </source>
</evidence>
<proteinExistence type="predicted"/>
<evidence type="ECO:0008006" key="14">
    <source>
        <dbReference type="Google" id="ProtNLM"/>
    </source>
</evidence>
<dbReference type="InterPro" id="IPR000198">
    <property type="entry name" value="RhoGAP_dom"/>
</dbReference>
<dbReference type="GO" id="GO:0007266">
    <property type="term" value="P:Rho protein signal transduction"/>
    <property type="evidence" value="ECO:0007669"/>
    <property type="project" value="TreeGrafter"/>
</dbReference>
<dbReference type="SMART" id="SM00109">
    <property type="entry name" value="C1"/>
    <property type="match status" value="1"/>
</dbReference>
<feature type="coiled-coil region" evidence="8">
    <location>
        <begin position="101"/>
        <end position="142"/>
    </location>
</feature>
<name>A0A9N9T6A7_DIABA</name>
<feature type="region of interest" description="Disordered" evidence="9">
    <location>
        <begin position="205"/>
        <end position="241"/>
    </location>
</feature>
<accession>A0A9N9T6A7</accession>
<evidence type="ECO:0000259" key="11">
    <source>
        <dbReference type="PROSITE" id="PS50238"/>
    </source>
</evidence>
<evidence type="ECO:0000256" key="3">
    <source>
        <dbReference type="ARBA" id="ARBA00022723"/>
    </source>
</evidence>
<evidence type="ECO:0000256" key="1">
    <source>
        <dbReference type="ARBA" id="ARBA00022468"/>
    </source>
</evidence>
<dbReference type="SMART" id="SM00324">
    <property type="entry name" value="RhoGAP"/>
    <property type="match status" value="1"/>
</dbReference>
<dbReference type="GO" id="GO:0008270">
    <property type="term" value="F:zinc ion binding"/>
    <property type="evidence" value="ECO:0007669"/>
    <property type="project" value="UniProtKB-KW"/>
</dbReference>
<feature type="domain" description="Rho-GAP" evidence="11">
    <location>
        <begin position="377"/>
        <end position="566"/>
    </location>
</feature>
<dbReference type="GO" id="GO:0005096">
    <property type="term" value="F:GTPase activator activity"/>
    <property type="evidence" value="ECO:0007669"/>
    <property type="project" value="UniProtKB-KW"/>
</dbReference>
<feature type="region of interest" description="Disordered" evidence="9">
    <location>
        <begin position="1"/>
        <end position="39"/>
    </location>
</feature>
<reference evidence="12" key="1">
    <citation type="submission" date="2022-01" db="EMBL/GenBank/DDBJ databases">
        <authorList>
            <person name="King R."/>
        </authorList>
    </citation>
    <scope>NUCLEOTIDE SEQUENCE</scope>
</reference>
<organism evidence="12 13">
    <name type="scientific">Diabrotica balteata</name>
    <name type="common">Banded cucumber beetle</name>
    <dbReference type="NCBI Taxonomy" id="107213"/>
    <lineage>
        <taxon>Eukaryota</taxon>
        <taxon>Metazoa</taxon>
        <taxon>Ecdysozoa</taxon>
        <taxon>Arthropoda</taxon>
        <taxon>Hexapoda</taxon>
        <taxon>Insecta</taxon>
        <taxon>Pterygota</taxon>
        <taxon>Neoptera</taxon>
        <taxon>Endopterygota</taxon>
        <taxon>Coleoptera</taxon>
        <taxon>Polyphaga</taxon>
        <taxon>Cucujiformia</taxon>
        <taxon>Chrysomeloidea</taxon>
        <taxon>Chrysomelidae</taxon>
        <taxon>Galerucinae</taxon>
        <taxon>Diabroticina</taxon>
        <taxon>Diabroticites</taxon>
        <taxon>Diabrotica</taxon>
    </lineage>
</organism>
<keyword evidence="1" id="KW-0343">GTPase activation</keyword>
<dbReference type="GO" id="GO:0051233">
    <property type="term" value="C:spindle midzone"/>
    <property type="evidence" value="ECO:0007669"/>
    <property type="project" value="TreeGrafter"/>
</dbReference>
<evidence type="ECO:0000313" key="13">
    <source>
        <dbReference type="Proteomes" id="UP001153709"/>
    </source>
</evidence>
<dbReference type="PROSITE" id="PS00479">
    <property type="entry name" value="ZF_DAG_PE_1"/>
    <property type="match status" value="1"/>
</dbReference>
<dbReference type="GO" id="GO:0097149">
    <property type="term" value="C:centralspindlin complex"/>
    <property type="evidence" value="ECO:0007669"/>
    <property type="project" value="TreeGrafter"/>
</dbReference>
<dbReference type="GO" id="GO:0030496">
    <property type="term" value="C:midbody"/>
    <property type="evidence" value="ECO:0007669"/>
    <property type="project" value="TreeGrafter"/>
</dbReference>
<dbReference type="Proteomes" id="UP001153709">
    <property type="component" value="Chromosome 5"/>
</dbReference>
<dbReference type="Gene3D" id="1.10.555.10">
    <property type="entry name" value="Rho GTPase activation protein"/>
    <property type="match status" value="1"/>
</dbReference>
<dbReference type="Pfam" id="PF00620">
    <property type="entry name" value="RhoGAP"/>
    <property type="match status" value="1"/>
</dbReference>
<feature type="compositionally biased region" description="Low complexity" evidence="9">
    <location>
        <begin position="28"/>
        <end position="39"/>
    </location>
</feature>
<dbReference type="GO" id="GO:0032154">
    <property type="term" value="C:cleavage furrow"/>
    <property type="evidence" value="ECO:0007669"/>
    <property type="project" value="TreeGrafter"/>
</dbReference>
<evidence type="ECO:0000256" key="7">
    <source>
        <dbReference type="ARBA" id="ARBA00022871"/>
    </source>
</evidence>
<dbReference type="GO" id="GO:0007283">
    <property type="term" value="P:spermatogenesis"/>
    <property type="evidence" value="ECO:0007669"/>
    <property type="project" value="UniProtKB-KW"/>
</dbReference>
<evidence type="ECO:0000256" key="2">
    <source>
        <dbReference type="ARBA" id="ARBA00022473"/>
    </source>
</evidence>
<feature type="region of interest" description="Disordered" evidence="9">
    <location>
        <begin position="599"/>
        <end position="627"/>
    </location>
</feature>
<keyword evidence="5" id="KW-0221">Differentiation</keyword>
<dbReference type="PANTHER" id="PTHR46199:SF3">
    <property type="entry name" value="RAC GTPASE-ACTIVATING PROTEIN 1"/>
    <property type="match status" value="1"/>
</dbReference>
<evidence type="ECO:0000256" key="5">
    <source>
        <dbReference type="ARBA" id="ARBA00022782"/>
    </source>
</evidence>
<dbReference type="InterPro" id="IPR046349">
    <property type="entry name" value="C1-like_sf"/>
</dbReference>
<gene>
    <name evidence="12" type="ORF">DIABBA_LOCUS8466</name>
</gene>
<dbReference type="CDD" id="cd20821">
    <property type="entry name" value="C1_MgcRacGAP"/>
    <property type="match status" value="1"/>
</dbReference>
<feature type="domain" description="Phorbol-ester/DAG-type" evidence="10">
    <location>
        <begin position="314"/>
        <end position="363"/>
    </location>
</feature>
<keyword evidence="4" id="KW-0863">Zinc-finger</keyword>
<dbReference type="Pfam" id="PF00130">
    <property type="entry name" value="C1_1"/>
    <property type="match status" value="1"/>
</dbReference>
<dbReference type="PANTHER" id="PTHR46199">
    <property type="entry name" value="RAC GTPASE-ACTIVATING PROTEIN 1"/>
    <property type="match status" value="1"/>
</dbReference>
<sequence length="627" mass="71282">MCDTPFKSPYPSKKAKLTRTESDESVISETGSTGSSGSTLGSTNDLTIVALYDELQRLYHQKVEDRDKLHDSFYNFAEQTKLLYQEWTKTIAECIRLRNEVDQKIEEGNEYNRRLKNARKMLDEETKKRKLAEQERDEFKHQIAKFCNALVKDSRNKLADDAKEQISNLYSGRMSFGDPERLSAIKEINSTGSILSDFSYSRSEDDLDSSRCMNKPTKEWKRQQTDLMEEPANKKRRSTSNKGVEIGITDTIKATTTLTLNKDGPITATSIIESIPKSDGECVAPPNLILESWNRQDERNAASPYVDINSNFRQHCLQQKTVVMPNICSVCEKHIRFGKTALKCKECRMLCHIECRDLMPTPCVPVLHTPSSKKFTGTIADYTPTSAPMVPSLIVHCVNEIEKRGLSELGIYRVPGSEKEVKGLKEKFLSSRVPPNLKEIDIHVICGCIKDFLRSLTEPLLTYTLWNDFVTAVKAKDSNDIMPALYETIAKLPQPNRDTLAFLILHLQQVAQRPECKMPKDNLSKVFGPNIVGYSSSNPEPNKLIEETKYIIKVMTYIMNIPPDFWKNFITVCLTPSTNCNRLQQTPSTDSLLRPTATRFFTPSGRSESKFRKKREGKFFGTPPAYK</sequence>
<dbReference type="AlphaFoldDB" id="A0A9N9T6A7"/>
<keyword evidence="2" id="KW-0217">Developmental protein</keyword>
<dbReference type="GO" id="GO:0005634">
    <property type="term" value="C:nucleus"/>
    <property type="evidence" value="ECO:0007669"/>
    <property type="project" value="TreeGrafter"/>
</dbReference>